<feature type="compositionally biased region" description="Low complexity" evidence="2">
    <location>
        <begin position="58"/>
        <end position="99"/>
    </location>
</feature>
<organism evidence="4 5">
    <name type="scientific">Adineta steineri</name>
    <dbReference type="NCBI Taxonomy" id="433720"/>
    <lineage>
        <taxon>Eukaryota</taxon>
        <taxon>Metazoa</taxon>
        <taxon>Spiralia</taxon>
        <taxon>Gnathifera</taxon>
        <taxon>Rotifera</taxon>
        <taxon>Eurotatoria</taxon>
        <taxon>Bdelloidea</taxon>
        <taxon>Adinetida</taxon>
        <taxon>Adinetidae</taxon>
        <taxon>Adineta</taxon>
    </lineage>
</organism>
<dbReference type="InterPro" id="IPR050180">
    <property type="entry name" value="RNR_Ribonuclease"/>
</dbReference>
<proteinExistence type="inferred from homology"/>
<name>A0A815HUB8_9BILA</name>
<dbReference type="PANTHER" id="PTHR23355">
    <property type="entry name" value="RIBONUCLEASE"/>
    <property type="match status" value="1"/>
</dbReference>
<dbReference type="OrthoDB" id="372421at2759"/>
<evidence type="ECO:0000313" key="5">
    <source>
        <dbReference type="Proteomes" id="UP000663891"/>
    </source>
</evidence>
<reference evidence="4" key="1">
    <citation type="submission" date="2021-02" db="EMBL/GenBank/DDBJ databases">
        <authorList>
            <person name="Nowell W R."/>
        </authorList>
    </citation>
    <scope>NUCLEOTIDE SEQUENCE</scope>
</reference>
<dbReference type="Proteomes" id="UP000663891">
    <property type="component" value="Unassembled WGS sequence"/>
</dbReference>
<dbReference type="EMBL" id="CAJNON010000707">
    <property type="protein sequence ID" value="CAF1359720.1"/>
    <property type="molecule type" value="Genomic_DNA"/>
</dbReference>
<dbReference type="GO" id="GO:0010587">
    <property type="term" value="P:miRNA catabolic process"/>
    <property type="evidence" value="ECO:0007669"/>
    <property type="project" value="TreeGrafter"/>
</dbReference>
<dbReference type="Pfam" id="PF17877">
    <property type="entry name" value="Dis3l2_C_term"/>
    <property type="match status" value="1"/>
</dbReference>
<dbReference type="InterPro" id="IPR022966">
    <property type="entry name" value="RNase_II/R_CS"/>
</dbReference>
<dbReference type="Pfam" id="PF00773">
    <property type="entry name" value="RNB"/>
    <property type="match status" value="1"/>
</dbReference>
<dbReference type="InterPro" id="IPR001900">
    <property type="entry name" value="RNase_II/R"/>
</dbReference>
<dbReference type="GO" id="GO:0006402">
    <property type="term" value="P:mRNA catabolic process"/>
    <property type="evidence" value="ECO:0007669"/>
    <property type="project" value="TreeGrafter"/>
</dbReference>
<dbReference type="Gene3D" id="2.40.50.690">
    <property type="match status" value="1"/>
</dbReference>
<protein>
    <recommendedName>
        <fullName evidence="3">RNB domain-containing protein</fullName>
    </recommendedName>
</protein>
<feature type="compositionally biased region" description="Low complexity" evidence="2">
    <location>
        <begin position="1"/>
        <end position="40"/>
    </location>
</feature>
<feature type="domain" description="RNB" evidence="3">
    <location>
        <begin position="346"/>
        <end position="690"/>
    </location>
</feature>
<gene>
    <name evidence="4" type="ORF">VCS650_LOCUS34241</name>
</gene>
<dbReference type="GO" id="GO:0000932">
    <property type="term" value="C:P-body"/>
    <property type="evidence" value="ECO:0007669"/>
    <property type="project" value="TreeGrafter"/>
</dbReference>
<dbReference type="GO" id="GO:0003723">
    <property type="term" value="F:RNA binding"/>
    <property type="evidence" value="ECO:0007669"/>
    <property type="project" value="InterPro"/>
</dbReference>
<dbReference type="InterPro" id="IPR041093">
    <property type="entry name" value="Dis3l2-like_C"/>
</dbReference>
<feature type="region of interest" description="Disordered" evidence="2">
    <location>
        <begin position="1"/>
        <end position="99"/>
    </location>
</feature>
<dbReference type="AlphaFoldDB" id="A0A815HUB8"/>
<comment type="similarity">
    <text evidence="1">Belongs to the RNR ribonuclease family.</text>
</comment>
<evidence type="ECO:0000256" key="2">
    <source>
        <dbReference type="SAM" id="MobiDB-lite"/>
    </source>
</evidence>
<comment type="caution">
    <text evidence="4">The sequence shown here is derived from an EMBL/GenBank/DDBJ whole genome shotgun (WGS) entry which is preliminary data.</text>
</comment>
<sequence>MSNSRRPNYNNNYRGNNTRGGRNPNYRQQNPNANQQNYPDQYPPGPQDGGFDTSAWGNYNSYYPTQYNNNNNNNTNNQPRGNNPRPRSNHQNNQPRQQNTNNLTLSCEEYLSEEQVLQDITAKKTIRGILRINAKQYTDAFISDPDGGPDFFIDNIRDRNRALNLDEVAAEIKPKREWKIIPEYSNLVEQTIREIRSGKASDEKQDTSTENNPPKDSPSKRDNKRQTIATLNNENINLTNEMIEKIPDEYFQRTVKVVFLFRRRHTMKAAGLLKKMPDNNPNFALFSPMDRELLESLGDADTLEGQSKAILMENDIRDEEFTDEVIKCLPLEKDKWSIPEEEFSKRLDLRNQCIFTIDPATARDLDDALSCERLENGHYKIGVHIADVSYFVQEQTPLDNEAAQRTTSVYLVERVIPMLPRLLCDRLCSLNPNEDRLTYSVIWTMNEAGEILNEQFTRSIIRSCAKLSYDHAQDIIDHPDKQFQIEDLPEITNNFSVNDIKRIVLQLYEISKVLRSKRAGALTLNQPKLQYNMKADSKIPLSFSIYQQKESNRLVEEYMLLANMQVARKLCLTERIFDKVILRRHPPPNATTLQNTLKIIKSVGIEIEGKSSDEIAKAIRTINNESTQKLLIHLLAKSMQLAIYCCTSCVQSNNYSHYALNVEFYTHFTSPIRRYPDILVHRLLGATLDYNDNLYQTPRVLEQIAQLCNEKKINAKTCSERSAELYLAVLIREYGTISDEAVIVGVKDESLDIYLFRIGVPLRVGINNLPLDHPRTNYQKLSNTQSAELTIYWKQNDPPQTIKQILKPFDIINVDIMSEFDLNMKKLKLTAQLRHPNAEKLTTLANLCTSTLPENNITIQQRQDFDPFSEY</sequence>
<feature type="compositionally biased region" description="Basic and acidic residues" evidence="2">
    <location>
        <begin position="196"/>
        <end position="207"/>
    </location>
</feature>
<dbReference type="InterPro" id="IPR012340">
    <property type="entry name" value="NA-bd_OB-fold"/>
</dbReference>
<feature type="region of interest" description="Disordered" evidence="2">
    <location>
        <begin position="196"/>
        <end position="226"/>
    </location>
</feature>
<evidence type="ECO:0000259" key="3">
    <source>
        <dbReference type="SMART" id="SM00955"/>
    </source>
</evidence>
<dbReference type="Gene3D" id="2.40.50.140">
    <property type="entry name" value="Nucleic acid-binding proteins"/>
    <property type="match status" value="1"/>
</dbReference>
<dbReference type="PROSITE" id="PS01175">
    <property type="entry name" value="RIBONUCLEASE_II"/>
    <property type="match status" value="1"/>
</dbReference>
<dbReference type="SMART" id="SM00955">
    <property type="entry name" value="RNB"/>
    <property type="match status" value="1"/>
</dbReference>
<dbReference type="SUPFAM" id="SSF50249">
    <property type="entry name" value="Nucleic acid-binding proteins"/>
    <property type="match status" value="2"/>
</dbReference>
<accession>A0A815HUB8</accession>
<dbReference type="GO" id="GO:0000175">
    <property type="term" value="F:3'-5'-RNA exonuclease activity"/>
    <property type="evidence" value="ECO:0007669"/>
    <property type="project" value="TreeGrafter"/>
</dbReference>
<evidence type="ECO:0000313" key="4">
    <source>
        <dbReference type="EMBL" id="CAF1359720.1"/>
    </source>
</evidence>
<dbReference type="PANTHER" id="PTHR23355:SF9">
    <property type="entry name" value="DIS3-LIKE EXONUCLEASE 2"/>
    <property type="match status" value="1"/>
</dbReference>
<evidence type="ECO:0000256" key="1">
    <source>
        <dbReference type="RuleBase" id="RU003901"/>
    </source>
</evidence>